<name>A0A9D3Z7G8_DREPO</name>
<gene>
    <name evidence="2" type="ORF">DPMN_071830</name>
</gene>
<evidence type="ECO:0000256" key="1">
    <source>
        <dbReference type="SAM" id="MobiDB-lite"/>
    </source>
</evidence>
<accession>A0A9D3Z7G8</accession>
<protein>
    <submittedName>
        <fullName evidence="2">Uncharacterized protein</fullName>
    </submittedName>
</protein>
<evidence type="ECO:0000313" key="3">
    <source>
        <dbReference type="Proteomes" id="UP000828390"/>
    </source>
</evidence>
<reference evidence="2" key="2">
    <citation type="submission" date="2020-11" db="EMBL/GenBank/DDBJ databases">
        <authorList>
            <person name="McCartney M.A."/>
            <person name="Auch B."/>
            <person name="Kono T."/>
            <person name="Mallez S."/>
            <person name="Becker A."/>
            <person name="Gohl D.M."/>
            <person name="Silverstein K.A.T."/>
            <person name="Koren S."/>
            <person name="Bechman K.B."/>
            <person name="Herman A."/>
            <person name="Abrahante J.E."/>
            <person name="Garbe J."/>
        </authorList>
    </citation>
    <scope>NUCLEOTIDE SEQUENCE</scope>
    <source>
        <strain evidence="2">Duluth1</strain>
        <tissue evidence="2">Whole animal</tissue>
    </source>
</reference>
<sequence length="118" mass="13810">MLYWLFGLFKTFQDICTNKDDWAAAFRSRLEIISDLPAAASDAVYRQLWARWTMSALELEEEEAAKRFSIHFLLDRFSIFFDMSKNIGKEARPMQNYPTAPDHSCRPNQTRTRPLGRA</sequence>
<reference evidence="2" key="1">
    <citation type="journal article" date="2019" name="bioRxiv">
        <title>The Genome of the Zebra Mussel, Dreissena polymorpha: A Resource for Invasive Species Research.</title>
        <authorList>
            <person name="McCartney M.A."/>
            <person name="Auch B."/>
            <person name="Kono T."/>
            <person name="Mallez S."/>
            <person name="Zhang Y."/>
            <person name="Obille A."/>
            <person name="Becker A."/>
            <person name="Abrahante J.E."/>
            <person name="Garbe J."/>
            <person name="Badalamenti J.P."/>
            <person name="Herman A."/>
            <person name="Mangelson H."/>
            <person name="Liachko I."/>
            <person name="Sullivan S."/>
            <person name="Sone E.D."/>
            <person name="Koren S."/>
            <person name="Silverstein K.A.T."/>
            <person name="Beckman K.B."/>
            <person name="Gohl D.M."/>
        </authorList>
    </citation>
    <scope>NUCLEOTIDE SEQUENCE</scope>
    <source>
        <strain evidence="2">Duluth1</strain>
        <tissue evidence="2">Whole animal</tissue>
    </source>
</reference>
<keyword evidence="3" id="KW-1185">Reference proteome</keyword>
<dbReference type="EMBL" id="JAIWYP010000014">
    <property type="protein sequence ID" value="KAH3712151.1"/>
    <property type="molecule type" value="Genomic_DNA"/>
</dbReference>
<dbReference type="AlphaFoldDB" id="A0A9D3Z7G8"/>
<dbReference type="Proteomes" id="UP000828390">
    <property type="component" value="Unassembled WGS sequence"/>
</dbReference>
<proteinExistence type="predicted"/>
<comment type="caution">
    <text evidence="2">The sequence shown here is derived from an EMBL/GenBank/DDBJ whole genome shotgun (WGS) entry which is preliminary data.</text>
</comment>
<evidence type="ECO:0000313" key="2">
    <source>
        <dbReference type="EMBL" id="KAH3712151.1"/>
    </source>
</evidence>
<organism evidence="2 3">
    <name type="scientific">Dreissena polymorpha</name>
    <name type="common">Zebra mussel</name>
    <name type="synonym">Mytilus polymorpha</name>
    <dbReference type="NCBI Taxonomy" id="45954"/>
    <lineage>
        <taxon>Eukaryota</taxon>
        <taxon>Metazoa</taxon>
        <taxon>Spiralia</taxon>
        <taxon>Lophotrochozoa</taxon>
        <taxon>Mollusca</taxon>
        <taxon>Bivalvia</taxon>
        <taxon>Autobranchia</taxon>
        <taxon>Heteroconchia</taxon>
        <taxon>Euheterodonta</taxon>
        <taxon>Imparidentia</taxon>
        <taxon>Neoheterodontei</taxon>
        <taxon>Myida</taxon>
        <taxon>Dreissenoidea</taxon>
        <taxon>Dreissenidae</taxon>
        <taxon>Dreissena</taxon>
    </lineage>
</organism>
<feature type="region of interest" description="Disordered" evidence="1">
    <location>
        <begin position="92"/>
        <end position="118"/>
    </location>
</feature>